<evidence type="ECO:0000313" key="3">
    <source>
        <dbReference type="Proteomes" id="UP000187283"/>
    </source>
</evidence>
<protein>
    <submittedName>
        <fullName evidence="2">Uncharacterized protein</fullName>
    </submittedName>
</protein>
<organism evidence="2 3">
    <name type="scientific">Smittium culicis</name>
    <dbReference type="NCBI Taxonomy" id="133412"/>
    <lineage>
        <taxon>Eukaryota</taxon>
        <taxon>Fungi</taxon>
        <taxon>Fungi incertae sedis</taxon>
        <taxon>Zoopagomycota</taxon>
        <taxon>Kickxellomycotina</taxon>
        <taxon>Harpellomycetes</taxon>
        <taxon>Harpellales</taxon>
        <taxon>Legeriomycetaceae</taxon>
        <taxon>Smittium</taxon>
    </lineage>
</organism>
<keyword evidence="3" id="KW-1185">Reference proteome</keyword>
<dbReference type="EMBL" id="LSSN01004702">
    <property type="protein sequence ID" value="OMJ11087.1"/>
    <property type="molecule type" value="Genomic_DNA"/>
</dbReference>
<feature type="region of interest" description="Disordered" evidence="1">
    <location>
        <begin position="1"/>
        <end position="20"/>
    </location>
</feature>
<proteinExistence type="predicted"/>
<evidence type="ECO:0000313" key="2">
    <source>
        <dbReference type="EMBL" id="OMJ11087.1"/>
    </source>
</evidence>
<name>A0A1R1X8X3_9FUNG</name>
<reference evidence="2 3" key="1">
    <citation type="submission" date="2017-01" db="EMBL/GenBank/DDBJ databases">
        <authorList>
            <person name="Mah S.A."/>
            <person name="Swanson W.J."/>
            <person name="Moy G.W."/>
            <person name="Vacquier V.D."/>
        </authorList>
    </citation>
    <scope>NUCLEOTIDE SEQUENCE [LARGE SCALE GENOMIC DNA]</scope>
    <source>
        <strain evidence="2 3">GSMNP</strain>
    </source>
</reference>
<sequence length="76" mass="8693">MYSDRSSTWLNNAPKTPGSQELHSIDIKIIVVRCVLLFYSQNTTTLVYEKKFGETSSEELLGIVEKILLHYLKNST</sequence>
<accession>A0A1R1X8X3</accession>
<evidence type="ECO:0000256" key="1">
    <source>
        <dbReference type="SAM" id="MobiDB-lite"/>
    </source>
</evidence>
<comment type="caution">
    <text evidence="2">The sequence shown here is derived from an EMBL/GenBank/DDBJ whole genome shotgun (WGS) entry which is preliminary data.</text>
</comment>
<dbReference type="AlphaFoldDB" id="A0A1R1X8X3"/>
<gene>
    <name evidence="2" type="ORF">AYI70_g9927</name>
</gene>
<dbReference type="Proteomes" id="UP000187283">
    <property type="component" value="Unassembled WGS sequence"/>
</dbReference>